<dbReference type="Gene3D" id="3.40.50.1820">
    <property type="entry name" value="alpha/beta hydrolase"/>
    <property type="match status" value="1"/>
</dbReference>
<dbReference type="PANTHER" id="PTHR43798">
    <property type="entry name" value="MONOACYLGLYCEROL LIPASE"/>
    <property type="match status" value="1"/>
</dbReference>
<dbReference type="AlphaFoldDB" id="A0A2W5C6E0"/>
<protein>
    <submittedName>
        <fullName evidence="2">Alpha/beta hydrolase</fullName>
    </submittedName>
</protein>
<dbReference type="Pfam" id="PF12697">
    <property type="entry name" value="Abhydrolase_6"/>
    <property type="match status" value="1"/>
</dbReference>
<dbReference type="EMBL" id="QFNN01000023">
    <property type="protein sequence ID" value="PZO90671.1"/>
    <property type="molecule type" value="Genomic_DNA"/>
</dbReference>
<dbReference type="InterPro" id="IPR000073">
    <property type="entry name" value="AB_hydrolase_1"/>
</dbReference>
<evidence type="ECO:0000313" key="3">
    <source>
        <dbReference type="Proteomes" id="UP000249066"/>
    </source>
</evidence>
<dbReference type="SUPFAM" id="SSF53474">
    <property type="entry name" value="alpha/beta-Hydrolases"/>
    <property type="match status" value="1"/>
</dbReference>
<proteinExistence type="predicted"/>
<organism evidence="2 3">
    <name type="scientific">Sphingomonas sanxanigenens</name>
    <dbReference type="NCBI Taxonomy" id="397260"/>
    <lineage>
        <taxon>Bacteria</taxon>
        <taxon>Pseudomonadati</taxon>
        <taxon>Pseudomonadota</taxon>
        <taxon>Alphaproteobacteria</taxon>
        <taxon>Sphingomonadales</taxon>
        <taxon>Sphingomonadaceae</taxon>
        <taxon>Sphingomonas</taxon>
    </lineage>
</organism>
<dbReference type="GO" id="GO:0016020">
    <property type="term" value="C:membrane"/>
    <property type="evidence" value="ECO:0007669"/>
    <property type="project" value="TreeGrafter"/>
</dbReference>
<reference evidence="2 3" key="1">
    <citation type="submission" date="2017-08" db="EMBL/GenBank/DDBJ databases">
        <title>Infants hospitalized years apart are colonized by the same room-sourced microbial strains.</title>
        <authorList>
            <person name="Brooks B."/>
            <person name="Olm M.R."/>
            <person name="Firek B.A."/>
            <person name="Baker R."/>
            <person name="Thomas B.C."/>
            <person name="Morowitz M.J."/>
            <person name="Banfield J.F."/>
        </authorList>
    </citation>
    <scope>NUCLEOTIDE SEQUENCE [LARGE SCALE GENOMIC DNA]</scope>
    <source>
        <strain evidence="2">S2_018_000_R2_101</strain>
    </source>
</reference>
<dbReference type="InterPro" id="IPR029058">
    <property type="entry name" value="AB_hydrolase_fold"/>
</dbReference>
<evidence type="ECO:0000259" key="1">
    <source>
        <dbReference type="Pfam" id="PF12697"/>
    </source>
</evidence>
<dbReference type="Proteomes" id="UP000249066">
    <property type="component" value="Unassembled WGS sequence"/>
</dbReference>
<gene>
    <name evidence="2" type="ORF">DI623_06005</name>
</gene>
<feature type="domain" description="AB hydrolase-1" evidence="1">
    <location>
        <begin position="46"/>
        <end position="276"/>
    </location>
</feature>
<dbReference type="PANTHER" id="PTHR43798:SF33">
    <property type="entry name" value="HYDROLASE, PUTATIVE (AFU_ORTHOLOGUE AFUA_2G14860)-RELATED"/>
    <property type="match status" value="1"/>
</dbReference>
<dbReference type="InterPro" id="IPR050266">
    <property type="entry name" value="AB_hydrolase_sf"/>
</dbReference>
<dbReference type="GO" id="GO:0016787">
    <property type="term" value="F:hydrolase activity"/>
    <property type="evidence" value="ECO:0007669"/>
    <property type="project" value="UniProtKB-KW"/>
</dbReference>
<evidence type="ECO:0000313" key="2">
    <source>
        <dbReference type="EMBL" id="PZO90671.1"/>
    </source>
</evidence>
<accession>A0A2W5C6E0</accession>
<keyword evidence="2" id="KW-0378">Hydrolase</keyword>
<sequence length="288" mass="31465">MADFVDGYWWSKDGLRLHYRDYPGRSDKPPVICMAGLTRNARDHEALADRISGEWRVLALDLRGRGDSAYAKDPMSYAPLVYVQDVEALLAELAIDSFVAFGTSLGGLVTMMLSGTARERIAGFLLNDVGPELESAGLARIRISVGRGGSFPTWLHAARAVAEANAGIYPRYELEDWLRMAKRLYRVNSAGRIVLDYDQKIADPLRAPGGEGAIDLWPTLDRLADVPGLLLRGALSDVLSAATLDRMAARLPRAEAVTIPDVGHPPTLDEPESIAAIDRLLTRIAMEP</sequence>
<name>A0A2W5C6E0_9SPHN</name>
<comment type="caution">
    <text evidence="2">The sequence shown here is derived from an EMBL/GenBank/DDBJ whole genome shotgun (WGS) entry which is preliminary data.</text>
</comment>